<sequence>MTEASDASGATGMTTKLEVFRSLPAARNRCAPPPTFTGPQVEERIAECRLRVQSRVEDVAGLRSQTSELKCRIRALKQQIEDVEAELHATEDSIYEVNGKMHEDKDDLEDLEDLRLVALTWLHGDVSVE</sequence>
<reference evidence="2 3" key="1">
    <citation type="submission" date="2024-05" db="EMBL/GenBank/DDBJ databases">
        <title>A draft genome resource for the thread blight pathogen Marasmius tenuissimus strain MS-2.</title>
        <authorList>
            <person name="Yulfo-Soto G.E."/>
            <person name="Baruah I.K."/>
            <person name="Amoako-Attah I."/>
            <person name="Bukari Y."/>
            <person name="Meinhardt L.W."/>
            <person name="Bailey B.A."/>
            <person name="Cohen S.P."/>
        </authorList>
    </citation>
    <scope>NUCLEOTIDE SEQUENCE [LARGE SCALE GENOMIC DNA]</scope>
    <source>
        <strain evidence="2 3">MS-2</strain>
    </source>
</reference>
<comment type="caution">
    <text evidence="2">The sequence shown here is derived from an EMBL/GenBank/DDBJ whole genome shotgun (WGS) entry which is preliminary data.</text>
</comment>
<gene>
    <name evidence="2" type="ORF">AAF712_011435</name>
</gene>
<keyword evidence="1" id="KW-0175">Coiled coil</keyword>
<protein>
    <submittedName>
        <fullName evidence="2">Uncharacterized protein</fullName>
    </submittedName>
</protein>
<evidence type="ECO:0000313" key="2">
    <source>
        <dbReference type="EMBL" id="KAL0061718.1"/>
    </source>
</evidence>
<accession>A0ABR2ZK26</accession>
<proteinExistence type="predicted"/>
<evidence type="ECO:0000256" key="1">
    <source>
        <dbReference type="SAM" id="Coils"/>
    </source>
</evidence>
<dbReference type="Gene3D" id="1.10.287.1490">
    <property type="match status" value="1"/>
</dbReference>
<dbReference type="Proteomes" id="UP001437256">
    <property type="component" value="Unassembled WGS sequence"/>
</dbReference>
<name>A0ABR2ZK26_9AGAR</name>
<keyword evidence="3" id="KW-1185">Reference proteome</keyword>
<feature type="coiled-coil region" evidence="1">
    <location>
        <begin position="59"/>
        <end position="93"/>
    </location>
</feature>
<organism evidence="2 3">
    <name type="scientific">Marasmius tenuissimus</name>
    <dbReference type="NCBI Taxonomy" id="585030"/>
    <lineage>
        <taxon>Eukaryota</taxon>
        <taxon>Fungi</taxon>
        <taxon>Dikarya</taxon>
        <taxon>Basidiomycota</taxon>
        <taxon>Agaricomycotina</taxon>
        <taxon>Agaricomycetes</taxon>
        <taxon>Agaricomycetidae</taxon>
        <taxon>Agaricales</taxon>
        <taxon>Marasmiineae</taxon>
        <taxon>Marasmiaceae</taxon>
        <taxon>Marasmius</taxon>
    </lineage>
</organism>
<evidence type="ECO:0000313" key="3">
    <source>
        <dbReference type="Proteomes" id="UP001437256"/>
    </source>
</evidence>
<dbReference type="EMBL" id="JBBXMP010000125">
    <property type="protein sequence ID" value="KAL0061718.1"/>
    <property type="molecule type" value="Genomic_DNA"/>
</dbReference>